<accession>A0AAW2EAX8</accession>
<feature type="transmembrane region" description="Helical" evidence="1">
    <location>
        <begin position="50"/>
        <end position="73"/>
    </location>
</feature>
<proteinExistence type="predicted"/>
<evidence type="ECO:0000256" key="1">
    <source>
        <dbReference type="SAM" id="Phobius"/>
    </source>
</evidence>
<name>A0AAW2EAX8_9HYME</name>
<sequence>MILRCVRYMLVVAVTKKKTEKEQILPFLTSAFVLATTCLSYCLRRFVSSVALNLLLSNHVPGIYTCFVCLCLINSNANWRMLTTVAASKLYYNRCVYN</sequence>
<comment type="caution">
    <text evidence="2">The sequence shown here is derived from an EMBL/GenBank/DDBJ whole genome shotgun (WGS) entry which is preliminary data.</text>
</comment>
<dbReference type="Proteomes" id="UP001430953">
    <property type="component" value="Unassembled WGS sequence"/>
</dbReference>
<dbReference type="AlphaFoldDB" id="A0AAW2EAX8"/>
<protein>
    <submittedName>
        <fullName evidence="2">Uncharacterized protein</fullName>
    </submittedName>
</protein>
<gene>
    <name evidence="2" type="ORF">PUN28_020762</name>
</gene>
<reference evidence="2 3" key="1">
    <citation type="submission" date="2023-03" db="EMBL/GenBank/DDBJ databases">
        <title>High recombination rates correlate with genetic variation in Cardiocondyla obscurior ants.</title>
        <authorList>
            <person name="Errbii M."/>
        </authorList>
    </citation>
    <scope>NUCLEOTIDE SEQUENCE [LARGE SCALE GENOMIC DNA]</scope>
    <source>
        <strain evidence="2">Alpha-2009</strain>
        <tissue evidence="2">Whole body</tissue>
    </source>
</reference>
<organism evidence="2 3">
    <name type="scientific">Cardiocondyla obscurior</name>
    <dbReference type="NCBI Taxonomy" id="286306"/>
    <lineage>
        <taxon>Eukaryota</taxon>
        <taxon>Metazoa</taxon>
        <taxon>Ecdysozoa</taxon>
        <taxon>Arthropoda</taxon>
        <taxon>Hexapoda</taxon>
        <taxon>Insecta</taxon>
        <taxon>Pterygota</taxon>
        <taxon>Neoptera</taxon>
        <taxon>Endopterygota</taxon>
        <taxon>Hymenoptera</taxon>
        <taxon>Apocrita</taxon>
        <taxon>Aculeata</taxon>
        <taxon>Formicoidea</taxon>
        <taxon>Formicidae</taxon>
        <taxon>Myrmicinae</taxon>
        <taxon>Cardiocondyla</taxon>
    </lineage>
</organism>
<dbReference type="EMBL" id="JADYXP020000034">
    <property type="protein sequence ID" value="KAL0098817.1"/>
    <property type="molecule type" value="Genomic_DNA"/>
</dbReference>
<keyword evidence="1" id="KW-0812">Transmembrane</keyword>
<keyword evidence="3" id="KW-1185">Reference proteome</keyword>
<keyword evidence="1" id="KW-1133">Transmembrane helix</keyword>
<keyword evidence="1" id="KW-0472">Membrane</keyword>
<evidence type="ECO:0000313" key="2">
    <source>
        <dbReference type="EMBL" id="KAL0098817.1"/>
    </source>
</evidence>
<evidence type="ECO:0000313" key="3">
    <source>
        <dbReference type="Proteomes" id="UP001430953"/>
    </source>
</evidence>